<dbReference type="InterPro" id="IPR000515">
    <property type="entry name" value="MetI-like"/>
</dbReference>
<evidence type="ECO:0000313" key="9">
    <source>
        <dbReference type="EMBL" id="AKL94057.1"/>
    </source>
</evidence>
<keyword evidence="7 8" id="KW-0472">Membrane</keyword>
<gene>
    <name evidence="9" type="ORF">CACET_c05470</name>
</gene>
<proteinExistence type="inferred from homology"/>
<sequence length="221" mass="23611">MQANVVTELVSNLIKAMSETFEMVGISLFAAIILGIPLGLFIYITSQGLFFENKTLNFVGGILVNIIRSVPFVILLVLLLPLTKLITGTTIGARAASVPLSVAAVAFYARLVEASFREVDRGVIEAAIAIGAKPFMIIRHVLLTEALPSMINGVTVTAISLIGYSAMAGIVGGGGIGDLAIRFGYYRYQTDVMLVTVIVLVILVQALQFLGDHLSKVVDKR</sequence>
<name>A0A0D8IER8_9CLOT</name>
<organism evidence="9 10">
    <name type="scientific">Clostridium aceticum</name>
    <dbReference type="NCBI Taxonomy" id="84022"/>
    <lineage>
        <taxon>Bacteria</taxon>
        <taxon>Bacillati</taxon>
        <taxon>Bacillota</taxon>
        <taxon>Clostridia</taxon>
        <taxon>Eubacteriales</taxon>
        <taxon>Clostridiaceae</taxon>
        <taxon>Clostridium</taxon>
    </lineage>
</organism>
<comment type="subcellular location">
    <subcellularLocation>
        <location evidence="1 8">Cell membrane</location>
        <topology evidence="1 8">Multi-pass membrane protein</topology>
    </subcellularLocation>
</comment>
<dbReference type="Gene3D" id="1.10.3720.10">
    <property type="entry name" value="MetI-like"/>
    <property type="match status" value="1"/>
</dbReference>
<reference evidence="9 10" key="1">
    <citation type="submission" date="2014-10" db="EMBL/GenBank/DDBJ databases">
        <title>Genome sequence of Clostridium aceticum DSM 1496.</title>
        <authorList>
            <person name="Poehlein A."/>
            <person name="Schiel-Bengelsdorf B."/>
            <person name="Gottschalk G."/>
            <person name="Duerre P."/>
            <person name="Daniel R."/>
        </authorList>
    </citation>
    <scope>NUCLEOTIDE SEQUENCE [LARGE SCALE GENOMIC DNA]</scope>
    <source>
        <strain evidence="9 10">DSM 1496</strain>
    </source>
</reference>
<keyword evidence="6 8" id="KW-1133">Transmembrane helix</keyword>
<dbReference type="KEGG" id="cace:CACET_c05470"/>
<dbReference type="FunFam" id="1.10.3720.10:FF:000002">
    <property type="entry name" value="D-methionine ABC transporter permease MetI"/>
    <property type="match status" value="1"/>
</dbReference>
<dbReference type="Pfam" id="PF00528">
    <property type="entry name" value="BPD_transp_1"/>
    <property type="match status" value="1"/>
</dbReference>
<dbReference type="PROSITE" id="PS50928">
    <property type="entry name" value="ABC_TM1"/>
    <property type="match status" value="1"/>
</dbReference>
<dbReference type="RefSeq" id="WP_044823088.1">
    <property type="nucleotide sequence ID" value="NZ_CP009687.1"/>
</dbReference>
<keyword evidence="3 8" id="KW-0813">Transport</keyword>
<feature type="transmembrane region" description="Helical" evidence="8">
    <location>
        <begin position="192"/>
        <end position="211"/>
    </location>
</feature>
<dbReference type="EMBL" id="CP009687">
    <property type="protein sequence ID" value="AKL94057.1"/>
    <property type="molecule type" value="Genomic_DNA"/>
</dbReference>
<comment type="similarity">
    <text evidence="2">Belongs to the binding-protein-dependent transport system permease family. CysTW subfamily.</text>
</comment>
<accession>A0A0D8IER8</accession>
<evidence type="ECO:0000256" key="7">
    <source>
        <dbReference type="ARBA" id="ARBA00023136"/>
    </source>
</evidence>
<keyword evidence="4" id="KW-1003">Cell membrane</keyword>
<dbReference type="SUPFAM" id="SSF161098">
    <property type="entry name" value="MetI-like"/>
    <property type="match status" value="1"/>
</dbReference>
<dbReference type="CDD" id="cd06261">
    <property type="entry name" value="TM_PBP2"/>
    <property type="match status" value="1"/>
</dbReference>
<dbReference type="InterPro" id="IPR051322">
    <property type="entry name" value="AA_ABC_Transporter_Permease"/>
</dbReference>
<keyword evidence="10" id="KW-1185">Reference proteome</keyword>
<dbReference type="OrthoDB" id="9793490at2"/>
<dbReference type="PANTHER" id="PTHR30450">
    <property type="entry name" value="ABC TRANSPORTER PERMEASE"/>
    <property type="match status" value="1"/>
</dbReference>
<dbReference type="STRING" id="84022.CACET_c05470"/>
<evidence type="ECO:0000256" key="6">
    <source>
        <dbReference type="ARBA" id="ARBA00022989"/>
    </source>
</evidence>
<evidence type="ECO:0000256" key="4">
    <source>
        <dbReference type="ARBA" id="ARBA00022475"/>
    </source>
</evidence>
<dbReference type="InterPro" id="IPR035906">
    <property type="entry name" value="MetI-like_sf"/>
</dbReference>
<feature type="transmembrane region" description="Helical" evidence="8">
    <location>
        <begin position="91"/>
        <end position="111"/>
    </location>
</feature>
<evidence type="ECO:0000313" key="10">
    <source>
        <dbReference type="Proteomes" id="UP000035704"/>
    </source>
</evidence>
<evidence type="ECO:0000256" key="5">
    <source>
        <dbReference type="ARBA" id="ARBA00022692"/>
    </source>
</evidence>
<evidence type="ECO:0000256" key="8">
    <source>
        <dbReference type="RuleBase" id="RU363032"/>
    </source>
</evidence>
<keyword evidence="5 8" id="KW-0812">Transmembrane</keyword>
<dbReference type="PATRIC" id="fig|84022.5.peg.1542"/>
<dbReference type="GO" id="GO:0005886">
    <property type="term" value="C:plasma membrane"/>
    <property type="evidence" value="ECO:0007669"/>
    <property type="project" value="UniProtKB-SubCell"/>
</dbReference>
<dbReference type="AlphaFoldDB" id="A0A0D8IER8"/>
<feature type="transmembrane region" description="Helical" evidence="8">
    <location>
        <begin position="123"/>
        <end position="142"/>
    </location>
</feature>
<evidence type="ECO:0000256" key="3">
    <source>
        <dbReference type="ARBA" id="ARBA00022448"/>
    </source>
</evidence>
<feature type="transmembrane region" description="Helical" evidence="8">
    <location>
        <begin position="56"/>
        <end position="79"/>
    </location>
</feature>
<feature type="transmembrane region" description="Helical" evidence="8">
    <location>
        <begin position="154"/>
        <end position="180"/>
    </location>
</feature>
<dbReference type="GO" id="GO:0048473">
    <property type="term" value="P:D-methionine transmembrane transport"/>
    <property type="evidence" value="ECO:0007669"/>
    <property type="project" value="TreeGrafter"/>
</dbReference>
<evidence type="ECO:0000256" key="1">
    <source>
        <dbReference type="ARBA" id="ARBA00004651"/>
    </source>
</evidence>
<dbReference type="PANTHER" id="PTHR30450:SF1">
    <property type="entry name" value="D-METHIONINE TRANSPORT SYSTEM PERMEASE PROTEIN METI-RELATED"/>
    <property type="match status" value="1"/>
</dbReference>
<dbReference type="Proteomes" id="UP000035704">
    <property type="component" value="Chromosome"/>
</dbReference>
<protein>
    <submittedName>
        <fullName evidence="9">ABC-type metal ion transport system, permease component</fullName>
    </submittedName>
</protein>
<evidence type="ECO:0000256" key="2">
    <source>
        <dbReference type="ARBA" id="ARBA00007069"/>
    </source>
</evidence>
<feature type="transmembrane region" description="Helical" evidence="8">
    <location>
        <begin position="23"/>
        <end position="44"/>
    </location>
</feature>